<feature type="domain" description="DUF5777" evidence="2">
    <location>
        <begin position="43"/>
        <end position="289"/>
    </location>
</feature>
<dbReference type="EMBL" id="CP119311">
    <property type="protein sequence ID" value="WEK35612.1"/>
    <property type="molecule type" value="Genomic_DNA"/>
</dbReference>
<dbReference type="SUPFAM" id="SSF56935">
    <property type="entry name" value="Porins"/>
    <property type="match status" value="1"/>
</dbReference>
<feature type="signal peptide" evidence="1">
    <location>
        <begin position="1"/>
        <end position="19"/>
    </location>
</feature>
<accession>A0AAJ5WTX8</accession>
<sequence>MRFVILLCFMMCCGGLIQAQDSTLLHMLNDSIPARSSPVKATFKAIHIVNTQTIESPAKQDLNFIIMHRFGKLNDGGYNFFGLDNATIRLGLDYGLTDRLAVGVGRSSFEKTFDGYLKYKLLQQTEGGSLSFPISMSVLGALSHYTLKMPDKPFLNSKYRTSYTVQAILARKFSSNLSLQLTPTWLHYNLTPTTADKNDVFAGVVSGRYKFTRRMSLTAEYNYLPAGQVESIEVKNSLSLGVDIETGGHVFQLIFTNSQAMTEPQYIGRTTGSWGKGDIYFGFNVSRNFSLGRKKKW</sequence>
<protein>
    <submittedName>
        <fullName evidence="3">DUF5777 family beta-barrel protein</fullName>
    </submittedName>
</protein>
<gene>
    <name evidence="3" type="ORF">P0Y53_24265</name>
</gene>
<dbReference type="InterPro" id="IPR045916">
    <property type="entry name" value="DUF5777"/>
</dbReference>
<dbReference type="Pfam" id="PF19089">
    <property type="entry name" value="DUF5777"/>
    <property type="match status" value="1"/>
</dbReference>
<dbReference type="AlphaFoldDB" id="A0AAJ5WTX8"/>
<evidence type="ECO:0000313" key="3">
    <source>
        <dbReference type="EMBL" id="WEK35612.1"/>
    </source>
</evidence>
<reference evidence="3" key="1">
    <citation type="submission" date="2023-03" db="EMBL/GenBank/DDBJ databases">
        <title>Andean soil-derived lignocellulolytic bacterial consortium as a source of novel taxa and putative plastic-active enzymes.</title>
        <authorList>
            <person name="Diaz-Garcia L."/>
            <person name="Chuvochina M."/>
            <person name="Feuerriegel G."/>
            <person name="Bunk B."/>
            <person name="Sproer C."/>
            <person name="Streit W.R."/>
            <person name="Rodriguez L.M."/>
            <person name="Overmann J."/>
            <person name="Jimenez D.J."/>
        </authorList>
    </citation>
    <scope>NUCLEOTIDE SEQUENCE</scope>
    <source>
        <strain evidence="3">MAG 7</strain>
    </source>
</reference>
<dbReference type="Proteomes" id="UP001220610">
    <property type="component" value="Chromosome"/>
</dbReference>
<proteinExistence type="predicted"/>
<evidence type="ECO:0000256" key="1">
    <source>
        <dbReference type="SAM" id="SignalP"/>
    </source>
</evidence>
<keyword evidence="1" id="KW-0732">Signal</keyword>
<evidence type="ECO:0000259" key="2">
    <source>
        <dbReference type="Pfam" id="PF19089"/>
    </source>
</evidence>
<organism evidence="3 4">
    <name type="scientific">Candidatus Pseudobacter hemicellulosilyticus</name>
    <dbReference type="NCBI Taxonomy" id="3121375"/>
    <lineage>
        <taxon>Bacteria</taxon>
        <taxon>Pseudomonadati</taxon>
        <taxon>Bacteroidota</taxon>
        <taxon>Chitinophagia</taxon>
        <taxon>Chitinophagales</taxon>
        <taxon>Chitinophagaceae</taxon>
        <taxon>Pseudobacter</taxon>
    </lineage>
</organism>
<name>A0AAJ5WTX8_9BACT</name>
<evidence type="ECO:0000313" key="4">
    <source>
        <dbReference type="Proteomes" id="UP001220610"/>
    </source>
</evidence>
<feature type="chain" id="PRO_5042590519" evidence="1">
    <location>
        <begin position="20"/>
        <end position="297"/>
    </location>
</feature>